<gene>
    <name evidence="3" type="ORF">H0E84_04100</name>
</gene>
<evidence type="ECO:0000256" key="1">
    <source>
        <dbReference type="SAM" id="MobiDB-lite"/>
    </source>
</evidence>
<dbReference type="InterPro" id="IPR047525">
    <property type="entry name" value="TfoX-like"/>
</dbReference>
<dbReference type="InterPro" id="IPR007077">
    <property type="entry name" value="TfoX_C"/>
</dbReference>
<dbReference type="RefSeq" id="WP_180677357.1">
    <property type="nucleotide sequence ID" value="NZ_JACCKA010000029.1"/>
</dbReference>
<accession>A0A853J9X7</accession>
<keyword evidence="4" id="KW-1185">Reference proteome</keyword>
<dbReference type="Proteomes" id="UP000578091">
    <property type="component" value="Unassembled WGS sequence"/>
</dbReference>
<protein>
    <submittedName>
        <fullName evidence="3">TfoX/Sxy family protein</fullName>
    </submittedName>
</protein>
<organism evidence="3 4">
    <name type="scientific">Luteimonas salinisoli</name>
    <dbReference type="NCBI Taxonomy" id="2752307"/>
    <lineage>
        <taxon>Bacteria</taxon>
        <taxon>Pseudomonadati</taxon>
        <taxon>Pseudomonadota</taxon>
        <taxon>Gammaproteobacteria</taxon>
        <taxon>Lysobacterales</taxon>
        <taxon>Lysobacteraceae</taxon>
        <taxon>Luteimonas</taxon>
    </lineage>
</organism>
<proteinExistence type="predicted"/>
<feature type="compositionally biased region" description="Low complexity" evidence="1">
    <location>
        <begin position="111"/>
        <end position="123"/>
    </location>
</feature>
<dbReference type="Pfam" id="PF04994">
    <property type="entry name" value="TfoX_C"/>
    <property type="match status" value="1"/>
</dbReference>
<dbReference type="PANTHER" id="PTHR36121:SF1">
    <property type="entry name" value="PROTEIN SXY"/>
    <property type="match status" value="1"/>
</dbReference>
<feature type="domain" description="TfoX C-terminal" evidence="2">
    <location>
        <begin position="5"/>
        <end position="78"/>
    </location>
</feature>
<dbReference type="AlphaFoldDB" id="A0A853J9X7"/>
<dbReference type="EMBL" id="JACCKA010000029">
    <property type="protein sequence ID" value="NZA25554.1"/>
    <property type="molecule type" value="Genomic_DNA"/>
</dbReference>
<name>A0A853J9X7_9GAMM</name>
<evidence type="ECO:0000259" key="2">
    <source>
        <dbReference type="Pfam" id="PF04994"/>
    </source>
</evidence>
<evidence type="ECO:0000313" key="3">
    <source>
        <dbReference type="EMBL" id="NZA25554.1"/>
    </source>
</evidence>
<feature type="region of interest" description="Disordered" evidence="1">
    <location>
        <begin position="79"/>
        <end position="123"/>
    </location>
</feature>
<dbReference type="PANTHER" id="PTHR36121">
    <property type="entry name" value="PROTEIN SXY"/>
    <property type="match status" value="1"/>
</dbReference>
<reference evidence="3 4" key="1">
    <citation type="submission" date="2020-07" db="EMBL/GenBank/DDBJ databases">
        <title>Luteimonas sp. SJ-92.</title>
        <authorList>
            <person name="Huang X.-X."/>
            <person name="Xu L."/>
            <person name="Sun J.-Q."/>
        </authorList>
    </citation>
    <scope>NUCLEOTIDE SEQUENCE [LARGE SCALE GENOMIC DNA]</scope>
    <source>
        <strain evidence="3 4">SJ-92</strain>
    </source>
</reference>
<evidence type="ECO:0000313" key="4">
    <source>
        <dbReference type="Proteomes" id="UP000578091"/>
    </source>
</evidence>
<sequence length="123" mass="13377">MSTPKLRNIGPKSAAWLRQVGLRSREDLEAAGPVEAFMRVRRAGFRPSLNLLYALEGALLDCHWQEVPDDRRRQLVEAAEAATADLPAPRGKPAAGPVTTTIHREDPPEADPYADPAGPGDED</sequence>
<dbReference type="Gene3D" id="1.10.150.20">
    <property type="entry name" value="5' to 3' exonuclease, C-terminal subdomain"/>
    <property type="match status" value="1"/>
</dbReference>
<comment type="caution">
    <text evidence="3">The sequence shown here is derived from an EMBL/GenBank/DDBJ whole genome shotgun (WGS) entry which is preliminary data.</text>
</comment>